<evidence type="ECO:0000256" key="9">
    <source>
        <dbReference type="PROSITE-ProRule" id="PRU00175"/>
    </source>
</evidence>
<evidence type="ECO:0000313" key="14">
    <source>
        <dbReference type="Proteomes" id="UP000297280"/>
    </source>
</evidence>
<protein>
    <recommendedName>
        <fullName evidence="2">RBR-type E3 ubiquitin transferase</fullName>
        <ecNumber evidence="2">2.3.2.31</ecNumber>
    </recommendedName>
</protein>
<dbReference type="InterPro" id="IPR001841">
    <property type="entry name" value="Znf_RING"/>
</dbReference>
<dbReference type="Gene3D" id="1.20.120.1750">
    <property type="match status" value="1"/>
</dbReference>
<comment type="caution">
    <text evidence="13">The sequence shown here is derived from an EMBL/GenBank/DDBJ whole genome shotgun (WGS) entry which is preliminary data.</text>
</comment>
<dbReference type="EC" id="2.3.2.31" evidence="2"/>
<evidence type="ECO:0000256" key="3">
    <source>
        <dbReference type="ARBA" id="ARBA00022679"/>
    </source>
</evidence>
<dbReference type="PANTHER" id="PTHR11685">
    <property type="entry name" value="RBR FAMILY RING FINGER AND IBR DOMAIN-CONTAINING"/>
    <property type="match status" value="1"/>
</dbReference>
<dbReference type="InterPro" id="IPR013083">
    <property type="entry name" value="Znf_RING/FYVE/PHD"/>
</dbReference>
<keyword evidence="6 9" id="KW-0863">Zinc-finger</keyword>
<feature type="domain" description="RING-type" evidence="12">
    <location>
        <begin position="119"/>
        <end position="343"/>
    </location>
</feature>
<dbReference type="CDD" id="cd20335">
    <property type="entry name" value="BRcat_RBR"/>
    <property type="match status" value="1"/>
</dbReference>
<organism evidence="13 14">
    <name type="scientific">Botrytis porri</name>
    <dbReference type="NCBI Taxonomy" id="87229"/>
    <lineage>
        <taxon>Eukaryota</taxon>
        <taxon>Fungi</taxon>
        <taxon>Dikarya</taxon>
        <taxon>Ascomycota</taxon>
        <taxon>Pezizomycotina</taxon>
        <taxon>Leotiomycetes</taxon>
        <taxon>Helotiales</taxon>
        <taxon>Sclerotiniaceae</taxon>
        <taxon>Botrytis</taxon>
    </lineage>
</organism>
<evidence type="ECO:0000256" key="6">
    <source>
        <dbReference type="ARBA" id="ARBA00022771"/>
    </source>
</evidence>
<evidence type="ECO:0000313" key="13">
    <source>
        <dbReference type="EMBL" id="TGO82568.1"/>
    </source>
</evidence>
<dbReference type="InterPro" id="IPR044066">
    <property type="entry name" value="TRIAD_supradom"/>
</dbReference>
<dbReference type="STRING" id="87229.A0A4Z1KAW0"/>
<dbReference type="GO" id="GO:0008270">
    <property type="term" value="F:zinc ion binding"/>
    <property type="evidence" value="ECO:0007669"/>
    <property type="project" value="UniProtKB-KW"/>
</dbReference>
<dbReference type="EMBL" id="PQXO01000801">
    <property type="protein sequence ID" value="TGO82568.1"/>
    <property type="molecule type" value="Genomic_DNA"/>
</dbReference>
<dbReference type="PROSITE" id="PS50089">
    <property type="entry name" value="ZF_RING_2"/>
    <property type="match status" value="1"/>
</dbReference>
<dbReference type="AlphaFoldDB" id="A0A4Z1KAW0"/>
<keyword evidence="7" id="KW-0833">Ubl conjugation pathway</keyword>
<name>A0A4Z1KAW0_9HELO</name>
<dbReference type="InterPro" id="IPR031127">
    <property type="entry name" value="E3_UB_ligase_RBR"/>
</dbReference>
<dbReference type="PROSITE" id="PS51873">
    <property type="entry name" value="TRIAD"/>
    <property type="match status" value="1"/>
</dbReference>
<gene>
    <name evidence="13" type="ORF">BPOR_0804g00030</name>
</gene>
<accession>A0A4Z1KAW0</accession>
<dbReference type="Proteomes" id="UP000297280">
    <property type="component" value="Unassembled WGS sequence"/>
</dbReference>
<comment type="catalytic activity">
    <reaction evidence="1">
        <text>[E2 ubiquitin-conjugating enzyme]-S-ubiquitinyl-L-cysteine + [acceptor protein]-L-lysine = [E2 ubiquitin-conjugating enzyme]-L-cysteine + [acceptor protein]-N(6)-ubiquitinyl-L-lysine.</text>
        <dbReference type="EC" id="2.3.2.31"/>
    </reaction>
</comment>
<dbReference type="SMART" id="SM00647">
    <property type="entry name" value="IBR"/>
    <property type="match status" value="2"/>
</dbReference>
<keyword evidence="5" id="KW-0677">Repeat</keyword>
<keyword evidence="14" id="KW-1185">Reference proteome</keyword>
<evidence type="ECO:0000256" key="1">
    <source>
        <dbReference type="ARBA" id="ARBA00001798"/>
    </source>
</evidence>
<evidence type="ECO:0000259" key="12">
    <source>
        <dbReference type="PROSITE" id="PS51873"/>
    </source>
</evidence>
<evidence type="ECO:0000256" key="5">
    <source>
        <dbReference type="ARBA" id="ARBA00022737"/>
    </source>
</evidence>
<dbReference type="GO" id="GO:0061630">
    <property type="term" value="F:ubiquitin protein ligase activity"/>
    <property type="evidence" value="ECO:0007669"/>
    <property type="project" value="UniProtKB-EC"/>
</dbReference>
<dbReference type="InterPro" id="IPR002867">
    <property type="entry name" value="IBR_dom"/>
</dbReference>
<keyword evidence="3" id="KW-0808">Transferase</keyword>
<evidence type="ECO:0000256" key="7">
    <source>
        <dbReference type="ARBA" id="ARBA00022786"/>
    </source>
</evidence>
<sequence>MDIPKDPNYPDLPGLIFGCSPSKHSKAFMKIPLGRFHVQVKSSDKKKDTLLKLIELERSIGEREKEALVKWFAGERSFRALAALLNDAWKPEIAPRRVDGPAAKKVKLEETNDDIIFAAVDKCTVCLEKLAPEKFPQTRITSTCAHDPTICSHCVTDHLNYHIQTKALDQISCPGCPEKFSDAEIEQYASPEILKRVRRKEFIMSLQSHSNFTWCVGNPSCDSGQIHTEPDQPMMTCSTCGFKTCAAHKLPWHNDLTCAEFDISNQDRVRDEASSAAFIAENAKVCPNPNCHMRIELEHGCDRVRCEFTLYTTLLHIRIPQTEHMADWIIGDYCNFTFCYSCYADWSIIRKRGNDHHGEDCRWHTKNENGIPRHGRRRGPAAEKSKEAKKPKKSKQAENFKKTDVGPAPKEPDILQEPKESKDVDLPMSSGATRNPAISEDVKHSHPPIVSSEAADGMSATANGMQSFQLRASNDVKHLLEPNIKEELKGRNQPQEPVRSLKQTDLTKALGMSLSNSLKRPREE</sequence>
<dbReference type="Gene3D" id="3.30.40.10">
    <property type="entry name" value="Zinc/RING finger domain, C3HC4 (zinc finger)"/>
    <property type="match status" value="1"/>
</dbReference>
<reference evidence="13 14" key="1">
    <citation type="submission" date="2017-12" db="EMBL/GenBank/DDBJ databases">
        <title>Comparative genomics of Botrytis spp.</title>
        <authorList>
            <person name="Valero-Jimenez C.A."/>
            <person name="Tapia P."/>
            <person name="Veloso J."/>
            <person name="Silva-Moreno E."/>
            <person name="Staats M."/>
            <person name="Valdes J.H."/>
            <person name="Van Kan J.A.L."/>
        </authorList>
    </citation>
    <scope>NUCLEOTIDE SEQUENCE [LARGE SCALE GENOMIC DNA]</scope>
    <source>
        <strain evidence="13 14">MUCL3349</strain>
    </source>
</reference>
<evidence type="ECO:0000256" key="4">
    <source>
        <dbReference type="ARBA" id="ARBA00022723"/>
    </source>
</evidence>
<feature type="region of interest" description="Disordered" evidence="10">
    <location>
        <begin position="355"/>
        <end position="458"/>
    </location>
</feature>
<dbReference type="Pfam" id="PF01485">
    <property type="entry name" value="IBR"/>
    <property type="match status" value="1"/>
</dbReference>
<dbReference type="SUPFAM" id="SSF57850">
    <property type="entry name" value="RING/U-box"/>
    <property type="match status" value="2"/>
</dbReference>
<feature type="compositionally biased region" description="Basic and acidic residues" evidence="10">
    <location>
        <begin position="395"/>
        <end position="425"/>
    </location>
</feature>
<evidence type="ECO:0000256" key="10">
    <source>
        <dbReference type="SAM" id="MobiDB-lite"/>
    </source>
</evidence>
<feature type="domain" description="RING-type" evidence="11">
    <location>
        <begin position="123"/>
        <end position="176"/>
    </location>
</feature>
<evidence type="ECO:0000259" key="11">
    <source>
        <dbReference type="PROSITE" id="PS50089"/>
    </source>
</evidence>
<keyword evidence="4" id="KW-0479">Metal-binding</keyword>
<proteinExistence type="predicted"/>
<evidence type="ECO:0000256" key="2">
    <source>
        <dbReference type="ARBA" id="ARBA00012251"/>
    </source>
</evidence>
<evidence type="ECO:0000256" key="8">
    <source>
        <dbReference type="ARBA" id="ARBA00022833"/>
    </source>
</evidence>
<feature type="region of interest" description="Disordered" evidence="10">
    <location>
        <begin position="482"/>
        <end position="524"/>
    </location>
</feature>
<feature type="compositionally biased region" description="Basic and acidic residues" evidence="10">
    <location>
        <begin position="355"/>
        <end position="367"/>
    </location>
</feature>
<dbReference type="GO" id="GO:0016567">
    <property type="term" value="P:protein ubiquitination"/>
    <property type="evidence" value="ECO:0007669"/>
    <property type="project" value="InterPro"/>
</dbReference>
<keyword evidence="8" id="KW-0862">Zinc</keyword>